<evidence type="ECO:0000313" key="4">
    <source>
        <dbReference type="Proteomes" id="UP000265715"/>
    </source>
</evidence>
<proteinExistence type="predicted"/>
<dbReference type="EMBL" id="QXDL01000068">
    <property type="protein sequence ID" value="RIH84784.1"/>
    <property type="molecule type" value="Genomic_DNA"/>
</dbReference>
<dbReference type="OrthoDB" id="30713at2"/>
<evidence type="ECO:0000313" key="3">
    <source>
        <dbReference type="EMBL" id="RIH84784.1"/>
    </source>
</evidence>
<dbReference type="Proteomes" id="UP000265715">
    <property type="component" value="Unassembled WGS sequence"/>
</dbReference>
<sequence>MTLASMLILLVLVSGVVAYLGDVIAKRVGKRHWRLWGMRPRTTGTVIAVGTGVLISLSAFAAFFLLARDARETIWQAETVRQERNLLRQEVQRYAQDLQRLDEERQRATEQASKIQGEANDLRRDVNQLRETLDNQQKLLEASREELEASQRQLDQTQGRLRQVQGEFERAQREKTQLLATREQLLQAVREQQRLLAGQQDQLARLEDDRTALQEAQRRLRGQVEQAQKRLSGLQKAAKEAQARLATLEQSTRQLSEEKKRLEGDIALLNAQRQEAQGALKDLMEERDRLQASLAEAQKELSAARARFAQAEQENVKLRNSSRILQGGLEKLLEQVLLAEQLLVPGKEQQALDEIRRRVDLRARLLGLRGAEVVQQVSLGPSPRLGLLLARPVGVNPDSSKLQIRLDYRAREQLFAKGDVLATGVLVLPARPEDVQRRLERIRQDAEERLANAGWIPEKLALGAFDVGELAAFSASLASKRGGAKVAVVALDPLYPTDPPKLGFKLVN</sequence>
<keyword evidence="2" id="KW-1133">Transmembrane helix</keyword>
<accession>A0A399EJ85</accession>
<gene>
    <name evidence="3" type="primary">smc_4</name>
    <name evidence="3" type="ORF">Mterra_01874</name>
</gene>
<protein>
    <submittedName>
        <fullName evidence="3">Chromosome partition protein Smc</fullName>
    </submittedName>
</protein>
<reference evidence="3 4" key="1">
    <citation type="submission" date="2018-08" db="EMBL/GenBank/DDBJ databases">
        <title>Meiothermus terrae DSM 26712 genome sequencing project.</title>
        <authorList>
            <person name="Da Costa M.S."/>
            <person name="Albuquerque L."/>
            <person name="Raposo P."/>
            <person name="Froufe H.J.C."/>
            <person name="Barroso C.S."/>
            <person name="Egas C."/>
        </authorList>
    </citation>
    <scope>NUCLEOTIDE SEQUENCE [LARGE SCALE GENOMIC DNA]</scope>
    <source>
        <strain evidence="3 4">DSM 26712</strain>
    </source>
</reference>
<evidence type="ECO:0000256" key="1">
    <source>
        <dbReference type="SAM" id="Coils"/>
    </source>
</evidence>
<dbReference type="InterPro" id="IPR021435">
    <property type="entry name" value="DUF3084"/>
</dbReference>
<name>A0A399EJ85_9DEIN</name>
<dbReference type="PANTHER" id="PTHR18937">
    <property type="entry name" value="STRUCTURAL MAINTENANCE OF CHROMOSOMES SMC FAMILY MEMBER"/>
    <property type="match status" value="1"/>
</dbReference>
<dbReference type="RefSeq" id="WP_119314980.1">
    <property type="nucleotide sequence ID" value="NZ_QXDL01000068.1"/>
</dbReference>
<comment type="caution">
    <text evidence="3">The sequence shown here is derived from an EMBL/GenBank/DDBJ whole genome shotgun (WGS) entry which is preliminary data.</text>
</comment>
<feature type="transmembrane region" description="Helical" evidence="2">
    <location>
        <begin position="6"/>
        <end position="25"/>
    </location>
</feature>
<dbReference type="Pfam" id="PF11283">
    <property type="entry name" value="DUF3084"/>
    <property type="match status" value="1"/>
</dbReference>
<keyword evidence="2" id="KW-0812">Transmembrane</keyword>
<dbReference type="AlphaFoldDB" id="A0A399EJ85"/>
<organism evidence="3 4">
    <name type="scientific">Calidithermus terrae</name>
    <dbReference type="NCBI Taxonomy" id="1408545"/>
    <lineage>
        <taxon>Bacteria</taxon>
        <taxon>Thermotogati</taxon>
        <taxon>Deinococcota</taxon>
        <taxon>Deinococci</taxon>
        <taxon>Thermales</taxon>
        <taxon>Thermaceae</taxon>
        <taxon>Calidithermus</taxon>
    </lineage>
</organism>
<keyword evidence="1" id="KW-0175">Coiled coil</keyword>
<keyword evidence="4" id="KW-1185">Reference proteome</keyword>
<keyword evidence="2" id="KW-0472">Membrane</keyword>
<feature type="coiled-coil region" evidence="1">
    <location>
        <begin position="77"/>
        <end position="321"/>
    </location>
</feature>
<feature type="transmembrane region" description="Helical" evidence="2">
    <location>
        <begin position="46"/>
        <end position="67"/>
    </location>
</feature>
<evidence type="ECO:0000256" key="2">
    <source>
        <dbReference type="SAM" id="Phobius"/>
    </source>
</evidence>
<dbReference type="Gene3D" id="1.10.287.1490">
    <property type="match status" value="1"/>
</dbReference>